<keyword evidence="3" id="KW-1185">Reference proteome</keyword>
<organism evidence="2 3">
    <name type="scientific">Schizothecium vesticola</name>
    <dbReference type="NCBI Taxonomy" id="314040"/>
    <lineage>
        <taxon>Eukaryota</taxon>
        <taxon>Fungi</taxon>
        <taxon>Dikarya</taxon>
        <taxon>Ascomycota</taxon>
        <taxon>Pezizomycotina</taxon>
        <taxon>Sordariomycetes</taxon>
        <taxon>Sordariomycetidae</taxon>
        <taxon>Sordariales</taxon>
        <taxon>Schizotheciaceae</taxon>
        <taxon>Schizothecium</taxon>
    </lineage>
</organism>
<dbReference type="InterPro" id="IPR010730">
    <property type="entry name" value="HET"/>
</dbReference>
<dbReference type="EMBL" id="JAUKUD010000005">
    <property type="protein sequence ID" value="KAK0742805.1"/>
    <property type="molecule type" value="Genomic_DNA"/>
</dbReference>
<evidence type="ECO:0000313" key="2">
    <source>
        <dbReference type="EMBL" id="KAK0742805.1"/>
    </source>
</evidence>
<reference evidence="2" key="1">
    <citation type="submission" date="2023-06" db="EMBL/GenBank/DDBJ databases">
        <title>Genome-scale phylogeny and comparative genomics of the fungal order Sordariales.</title>
        <authorList>
            <consortium name="Lawrence Berkeley National Laboratory"/>
            <person name="Hensen N."/>
            <person name="Bonometti L."/>
            <person name="Westerberg I."/>
            <person name="Brannstrom I.O."/>
            <person name="Guillou S."/>
            <person name="Cros-Aarteil S."/>
            <person name="Calhoun S."/>
            <person name="Haridas S."/>
            <person name="Kuo A."/>
            <person name="Mondo S."/>
            <person name="Pangilinan J."/>
            <person name="Riley R."/>
            <person name="LaButti K."/>
            <person name="Andreopoulos B."/>
            <person name="Lipzen A."/>
            <person name="Chen C."/>
            <person name="Yanf M."/>
            <person name="Daum C."/>
            <person name="Ng V."/>
            <person name="Clum A."/>
            <person name="Steindorff A."/>
            <person name="Ohm R."/>
            <person name="Martin F."/>
            <person name="Silar P."/>
            <person name="Natvig D."/>
            <person name="Lalanne C."/>
            <person name="Gautier V."/>
            <person name="Ament-velasquez S.L."/>
            <person name="Kruys A."/>
            <person name="Hutchinson M.I."/>
            <person name="Powell A.J."/>
            <person name="Barry K."/>
            <person name="Miller A.N."/>
            <person name="Grigoriev I.V."/>
            <person name="Debuchy R."/>
            <person name="Gladieux P."/>
            <person name="Thoren M.H."/>
            <person name="Johannesson H."/>
        </authorList>
    </citation>
    <scope>NUCLEOTIDE SEQUENCE</scope>
    <source>
        <strain evidence="2">SMH3187-1</strain>
    </source>
</reference>
<protein>
    <submittedName>
        <fullName evidence="2">Heterokaryon incompatibility protein-domain-containing protein</fullName>
    </submittedName>
</protein>
<dbReference type="Pfam" id="PF06985">
    <property type="entry name" value="HET"/>
    <property type="match status" value="1"/>
</dbReference>
<dbReference type="PANTHER" id="PTHR33112:SF16">
    <property type="entry name" value="HETEROKARYON INCOMPATIBILITY DOMAIN-CONTAINING PROTEIN"/>
    <property type="match status" value="1"/>
</dbReference>
<feature type="domain" description="Heterokaryon incompatibility" evidence="1">
    <location>
        <begin position="194"/>
        <end position="340"/>
    </location>
</feature>
<dbReference type="Proteomes" id="UP001172155">
    <property type="component" value="Unassembled WGS sequence"/>
</dbReference>
<proteinExistence type="predicted"/>
<dbReference type="PANTHER" id="PTHR33112">
    <property type="entry name" value="DOMAIN PROTEIN, PUTATIVE-RELATED"/>
    <property type="match status" value="1"/>
</dbReference>
<evidence type="ECO:0000259" key="1">
    <source>
        <dbReference type="Pfam" id="PF06985"/>
    </source>
</evidence>
<evidence type="ECO:0000313" key="3">
    <source>
        <dbReference type="Proteomes" id="UP001172155"/>
    </source>
</evidence>
<sequence>MQLFNWIMEDECISREAIHSLARRDLPIDDPNNKPAWDTRDLSLWVGKWLPESCPENTLNTALPALGNSLDQCRLWASTYQGTGNPLDIEFFHFFGLWDPATQTIVYRTRHGFQVFANPEDPAAESISNRPVGRHPGSNTNLKRVSSWLQNCQEHHNCEVIPGAIPARVIEVTGTPDAINMRLCSTDHLGPVPYACLSYCWGGEQERKCTASNIASYQTAIPFEEQPATIRDSARVYLGIGLRYLWIDALCIIQDDPNDKPVEIAKMPSIYGGANITIVAARSSSSTAGFLGERFPGRLEAARISYRCIDGQLGSVTLAKLGGGFESVEPIDERGWTLQERLLSLRIVEFGSRQTRWICPETRSSKSANEGLTDGWRRNADYNRKRKTEGLNLDVIRTAKTTIDFYGRPRASRFHEYLTAMDHWEKICATFTARALTLSSDRAMAIAGVAQIFADFSGDRYVAGLWKSCFHSGLLWSIDHSYTYPRNFARPLMYQGPSWSWLAVNGTVRFARVHGAADCVAEILSVETEPATATAPFGLVRPGSGRLVLCARAVLGVRKRVPLRSPGTFRDEVAIIGVKKPVLCFAIAKLHFDVQGEEMDEDEEEAGCLLVEIVRSSNLGSLSFQGLVLRWSSPERKTYSRIGVFSLSGRRKGTLCEEFLEEGGPSEEDFNCFPDKARVIEII</sequence>
<name>A0AA40ENY1_9PEZI</name>
<comment type="caution">
    <text evidence="2">The sequence shown here is derived from an EMBL/GenBank/DDBJ whole genome shotgun (WGS) entry which is preliminary data.</text>
</comment>
<gene>
    <name evidence="2" type="ORF">B0T18DRAFT_413768</name>
</gene>
<dbReference type="AlphaFoldDB" id="A0AA40ENY1"/>
<accession>A0AA40ENY1</accession>